<dbReference type="InterPro" id="IPR043504">
    <property type="entry name" value="Peptidase_S1_PA_chymotrypsin"/>
</dbReference>
<dbReference type="FunCoup" id="E9FZZ7">
    <property type="interactions" value="147"/>
</dbReference>
<dbReference type="InterPro" id="IPR009003">
    <property type="entry name" value="Peptidase_S1_PA"/>
</dbReference>
<evidence type="ECO:0000313" key="7">
    <source>
        <dbReference type="Proteomes" id="UP000000305"/>
    </source>
</evidence>
<keyword evidence="2" id="KW-1015">Disulfide bond</keyword>
<dbReference type="EMBL" id="GL732528">
    <property type="protein sequence ID" value="EFX87136.1"/>
    <property type="molecule type" value="Genomic_DNA"/>
</dbReference>
<dbReference type="InterPro" id="IPR001254">
    <property type="entry name" value="Trypsin_dom"/>
</dbReference>
<dbReference type="eggNOG" id="KOG3627">
    <property type="taxonomic scope" value="Eukaryota"/>
</dbReference>
<dbReference type="CDD" id="cd00190">
    <property type="entry name" value="Tryp_SPc"/>
    <property type="match status" value="1"/>
</dbReference>
<dbReference type="PANTHER" id="PTHR24258">
    <property type="entry name" value="SERINE PROTEASE-RELATED"/>
    <property type="match status" value="1"/>
</dbReference>
<dbReference type="KEGG" id="dpx:DAPPUDRAFT_236108"/>
<gene>
    <name evidence="6" type="ORF">DAPPUDRAFT_236108</name>
</gene>
<accession>E9FZZ7</accession>
<dbReference type="SUPFAM" id="SSF50494">
    <property type="entry name" value="Trypsin-like serine proteases"/>
    <property type="match status" value="1"/>
</dbReference>
<dbReference type="PhylomeDB" id="E9FZZ7"/>
<evidence type="ECO:0000313" key="6">
    <source>
        <dbReference type="EMBL" id="EFX87136.1"/>
    </source>
</evidence>
<evidence type="ECO:0000256" key="1">
    <source>
        <dbReference type="ARBA" id="ARBA00022460"/>
    </source>
</evidence>
<dbReference type="PROSITE" id="PS50240">
    <property type="entry name" value="TRYPSIN_DOM"/>
    <property type="match status" value="1"/>
</dbReference>
<dbReference type="SMART" id="SM00020">
    <property type="entry name" value="Tryp_SPc"/>
    <property type="match status" value="1"/>
</dbReference>
<keyword evidence="1 3" id="KW-0193">Cuticle</keyword>
<feature type="signal peptide" evidence="4">
    <location>
        <begin position="1"/>
        <end position="16"/>
    </location>
</feature>
<dbReference type="GO" id="GO:0006508">
    <property type="term" value="P:proteolysis"/>
    <property type="evidence" value="ECO:0007669"/>
    <property type="project" value="InterPro"/>
</dbReference>
<evidence type="ECO:0000256" key="3">
    <source>
        <dbReference type="PROSITE-ProRule" id="PRU00497"/>
    </source>
</evidence>
<dbReference type="FunFam" id="2.40.10.10:FF:000068">
    <property type="entry name" value="transmembrane protease serine 2"/>
    <property type="match status" value="1"/>
</dbReference>
<sequence>MLLAVLSLLAVASIRAKNIGTLRALPDIGSVSPPRNQWYTLDEQRRANFGYAYPGQAASNIRDADGNMAGSWSYVDADGNLIRATYTAGREQGFLVSSTNEGRVAPNVLADLSKVGTTPKVGACNEAPSGLKTQKAVLNSKSSKESVVDPKYIVGLTKSRGNDDPKLYYHCAGSLISKTHVLTSARCVTEENSNKPVHPARFNVRLGITKQSHDNLEGSEQASNIYEIKIHPDYDHITDENDIAVLTLDGPVEMTPKVAPICLVPKCFNSDGADLIAMGWGYKKYDGELSEVLRYAFLTGMKNEQCKVQFKNEKLPSTAMCANGNGKGINCILFVLWVRKRVGCIEEARKPTVYTKVASFLPWIAEQTIPI</sequence>
<dbReference type="Proteomes" id="UP000000305">
    <property type="component" value="Unassembled WGS sequence"/>
</dbReference>
<dbReference type="InterPro" id="IPR031311">
    <property type="entry name" value="CHIT_BIND_RR_consensus"/>
</dbReference>
<dbReference type="InParanoid" id="E9FZZ7"/>
<dbReference type="AlphaFoldDB" id="E9FZZ7"/>
<dbReference type="Pfam" id="PF00089">
    <property type="entry name" value="Trypsin"/>
    <property type="match status" value="1"/>
</dbReference>
<proteinExistence type="predicted"/>
<evidence type="ECO:0000259" key="5">
    <source>
        <dbReference type="PROSITE" id="PS50240"/>
    </source>
</evidence>
<dbReference type="PROSITE" id="PS51155">
    <property type="entry name" value="CHIT_BIND_RR_2"/>
    <property type="match status" value="1"/>
</dbReference>
<dbReference type="OrthoDB" id="7787467at2759"/>
<dbReference type="GO" id="GO:0042302">
    <property type="term" value="F:structural constituent of cuticle"/>
    <property type="evidence" value="ECO:0007669"/>
    <property type="project" value="UniProtKB-UniRule"/>
</dbReference>
<protein>
    <recommendedName>
        <fullName evidence="5">Peptidase S1 domain-containing protein</fullName>
    </recommendedName>
</protein>
<reference evidence="6 7" key="1">
    <citation type="journal article" date="2011" name="Science">
        <title>The ecoresponsive genome of Daphnia pulex.</title>
        <authorList>
            <person name="Colbourne J.K."/>
            <person name="Pfrender M.E."/>
            <person name="Gilbert D."/>
            <person name="Thomas W.K."/>
            <person name="Tucker A."/>
            <person name="Oakley T.H."/>
            <person name="Tokishita S."/>
            <person name="Aerts A."/>
            <person name="Arnold G.J."/>
            <person name="Basu M.K."/>
            <person name="Bauer D.J."/>
            <person name="Caceres C.E."/>
            <person name="Carmel L."/>
            <person name="Casola C."/>
            <person name="Choi J.H."/>
            <person name="Detter J.C."/>
            <person name="Dong Q."/>
            <person name="Dusheyko S."/>
            <person name="Eads B.D."/>
            <person name="Frohlich T."/>
            <person name="Geiler-Samerotte K.A."/>
            <person name="Gerlach D."/>
            <person name="Hatcher P."/>
            <person name="Jogdeo S."/>
            <person name="Krijgsveld J."/>
            <person name="Kriventseva E.V."/>
            <person name="Kultz D."/>
            <person name="Laforsch C."/>
            <person name="Lindquist E."/>
            <person name="Lopez J."/>
            <person name="Manak J.R."/>
            <person name="Muller J."/>
            <person name="Pangilinan J."/>
            <person name="Patwardhan R.P."/>
            <person name="Pitluck S."/>
            <person name="Pritham E.J."/>
            <person name="Rechtsteiner A."/>
            <person name="Rho M."/>
            <person name="Rogozin I.B."/>
            <person name="Sakarya O."/>
            <person name="Salamov A."/>
            <person name="Schaack S."/>
            <person name="Shapiro H."/>
            <person name="Shiga Y."/>
            <person name="Skalitzky C."/>
            <person name="Smith Z."/>
            <person name="Souvorov A."/>
            <person name="Sung W."/>
            <person name="Tang Z."/>
            <person name="Tsuchiya D."/>
            <person name="Tu H."/>
            <person name="Vos H."/>
            <person name="Wang M."/>
            <person name="Wolf Y.I."/>
            <person name="Yamagata H."/>
            <person name="Yamada T."/>
            <person name="Ye Y."/>
            <person name="Shaw J.R."/>
            <person name="Andrews J."/>
            <person name="Crease T.J."/>
            <person name="Tang H."/>
            <person name="Lucas S.M."/>
            <person name="Robertson H.M."/>
            <person name="Bork P."/>
            <person name="Koonin E.V."/>
            <person name="Zdobnov E.M."/>
            <person name="Grigoriev I.V."/>
            <person name="Lynch M."/>
            <person name="Boore J.L."/>
        </authorList>
    </citation>
    <scope>NUCLEOTIDE SEQUENCE [LARGE SCALE GENOMIC DNA]</scope>
</reference>
<dbReference type="Gene3D" id="2.40.10.10">
    <property type="entry name" value="Trypsin-like serine proteases"/>
    <property type="match status" value="1"/>
</dbReference>
<dbReference type="PROSITE" id="PS00233">
    <property type="entry name" value="CHIT_BIND_RR_1"/>
    <property type="match status" value="1"/>
</dbReference>
<feature type="domain" description="Peptidase S1" evidence="5">
    <location>
        <begin position="153"/>
        <end position="369"/>
    </location>
</feature>
<dbReference type="Pfam" id="PF00379">
    <property type="entry name" value="Chitin_bind_4"/>
    <property type="match status" value="1"/>
</dbReference>
<evidence type="ECO:0000256" key="2">
    <source>
        <dbReference type="ARBA" id="ARBA00023157"/>
    </source>
</evidence>
<keyword evidence="7" id="KW-1185">Reference proteome</keyword>
<dbReference type="HOGENOM" id="CLU_744461_0_0_1"/>
<dbReference type="PANTHER" id="PTHR24258:SF116">
    <property type="entry name" value="FI16631P1-RELATED"/>
    <property type="match status" value="1"/>
</dbReference>
<name>E9FZZ7_DAPPU</name>
<evidence type="ECO:0000256" key="4">
    <source>
        <dbReference type="SAM" id="SignalP"/>
    </source>
</evidence>
<keyword evidence="4" id="KW-0732">Signal</keyword>
<dbReference type="InterPro" id="IPR000618">
    <property type="entry name" value="Insect_cuticle"/>
</dbReference>
<dbReference type="GO" id="GO:0004252">
    <property type="term" value="F:serine-type endopeptidase activity"/>
    <property type="evidence" value="ECO:0007669"/>
    <property type="project" value="InterPro"/>
</dbReference>
<feature type="chain" id="PRO_5003240738" description="Peptidase S1 domain-containing protein" evidence="4">
    <location>
        <begin position="17"/>
        <end position="371"/>
    </location>
</feature>
<organism evidence="6 7">
    <name type="scientific">Daphnia pulex</name>
    <name type="common">Water flea</name>
    <dbReference type="NCBI Taxonomy" id="6669"/>
    <lineage>
        <taxon>Eukaryota</taxon>
        <taxon>Metazoa</taxon>
        <taxon>Ecdysozoa</taxon>
        <taxon>Arthropoda</taxon>
        <taxon>Crustacea</taxon>
        <taxon>Branchiopoda</taxon>
        <taxon>Diplostraca</taxon>
        <taxon>Cladocera</taxon>
        <taxon>Anomopoda</taxon>
        <taxon>Daphniidae</taxon>
        <taxon>Daphnia</taxon>
    </lineage>
</organism>
<dbReference type="STRING" id="6669.E9FZZ7"/>